<evidence type="ECO:0008006" key="3">
    <source>
        <dbReference type="Google" id="ProtNLM"/>
    </source>
</evidence>
<accession>A0A1I1L9L3</accession>
<name>A0A1I1L9L3_9BACT</name>
<dbReference type="STRING" id="927664.SAMN05421780_108127"/>
<organism evidence="1 2">
    <name type="scientific">Flexibacter flexilis DSM 6793</name>
    <dbReference type="NCBI Taxonomy" id="927664"/>
    <lineage>
        <taxon>Bacteria</taxon>
        <taxon>Pseudomonadati</taxon>
        <taxon>Bacteroidota</taxon>
        <taxon>Cytophagia</taxon>
        <taxon>Cytophagales</taxon>
        <taxon>Flexibacteraceae</taxon>
        <taxon>Flexibacter</taxon>
    </lineage>
</organism>
<dbReference type="AlphaFoldDB" id="A0A1I1L9L3"/>
<evidence type="ECO:0000313" key="1">
    <source>
        <dbReference type="EMBL" id="SFC69691.1"/>
    </source>
</evidence>
<proteinExistence type="predicted"/>
<gene>
    <name evidence="1" type="ORF">SAMN05421780_108127</name>
</gene>
<reference evidence="1 2" key="1">
    <citation type="submission" date="2016-10" db="EMBL/GenBank/DDBJ databases">
        <authorList>
            <person name="de Groot N.N."/>
        </authorList>
    </citation>
    <scope>NUCLEOTIDE SEQUENCE [LARGE SCALE GENOMIC DNA]</scope>
    <source>
        <strain evidence="1 2">DSM 6793</strain>
    </source>
</reference>
<keyword evidence="2" id="KW-1185">Reference proteome</keyword>
<protein>
    <recommendedName>
        <fullName evidence="3">Type I restriction enzyme R protein N terminus (HSDR_N)</fullName>
    </recommendedName>
</protein>
<dbReference type="EMBL" id="FOLE01000008">
    <property type="protein sequence ID" value="SFC69691.1"/>
    <property type="molecule type" value="Genomic_DNA"/>
</dbReference>
<evidence type="ECO:0000313" key="2">
    <source>
        <dbReference type="Proteomes" id="UP000199514"/>
    </source>
</evidence>
<sequence>MAYSDFTLSDLEEKFSITNERKELYFPVTPIKPTQWLQKELTDSKEMPIKSEKARSEWIVVPILKELRNLNNKFFTIYSGDNLIGDKEKGLQGECDFILSKDTKSYDISVPIFHVVEAKRNDLEEGVRQCSAQLVGAKKYNDKKGIRLNKLFGCTTTGDVWQFIEFTDNKLYIDNNKYYLSEIDSLLLSMYHRLLQKFPLLNAKAATHTSRGFFVVYFLIYALPPLRNSYSLGTLFLRTTPTTKQIAIQTNATIKYCINT</sequence>
<dbReference type="Proteomes" id="UP000199514">
    <property type="component" value="Unassembled WGS sequence"/>
</dbReference>